<dbReference type="AlphaFoldDB" id="A0A8T8SCA2"/>
<feature type="non-terminal residue" evidence="2">
    <location>
        <position position="784"/>
    </location>
</feature>
<feature type="compositionally biased region" description="Acidic residues" evidence="1">
    <location>
        <begin position="657"/>
        <end position="669"/>
    </location>
</feature>
<keyword evidence="3" id="KW-1185">Reference proteome</keyword>
<evidence type="ECO:0000313" key="3">
    <source>
        <dbReference type="Proteomes" id="UP000077521"/>
    </source>
</evidence>
<feature type="compositionally biased region" description="Polar residues" evidence="1">
    <location>
        <begin position="464"/>
        <end position="473"/>
    </location>
</feature>
<reference evidence="2" key="1">
    <citation type="submission" date="2016-04" db="EMBL/GenBank/DDBJ databases">
        <authorList>
            <person name="Nguyen H.D."/>
            <person name="Samba Siva P."/>
            <person name="Cullis J."/>
            <person name="Levesque C.A."/>
            <person name="Hambleton S."/>
        </authorList>
    </citation>
    <scope>NUCLEOTIDE SEQUENCE</scope>
    <source>
        <strain evidence="2">DAOMC 236416</strain>
    </source>
</reference>
<proteinExistence type="predicted"/>
<feature type="non-terminal residue" evidence="2">
    <location>
        <position position="1"/>
    </location>
</feature>
<feature type="region of interest" description="Disordered" evidence="1">
    <location>
        <begin position="133"/>
        <end position="171"/>
    </location>
</feature>
<sequence>VWFTRLAYDLELLEEQNSLPSEIHGVILHFNLVGHPAPRYTFLAPCGATLRSVWDRHFEADVIKDPRFLLDGEKLPEVTLAEMDLSEGIYIDVMPMMEGGGPGGGDAEGAYSSGSLLGEEDIAESYPNLYRDSKAHGESEESAQEEPVRKIPFHPAPTFRMTQERPSNEKPAQFYGKGVDVFFEQYEAYCRERNFSPQSRFENLTFFLVADEAHNVLGFARSLPAWARKDYTGVKAEFLRAFQESDVDKFTITDLLAFVKTKRVISTLAQLNQYLLSYKEIANNLKKNGRLTDLMYEEHFLEGLPGSVMDKLEKLDYEHRQPQVKVDFAQIEEDVRQVFAPKGFYARFRHNHELERDRLAHPENIRAPNLVPTTARDGRNGGLTREMKDLTELMKDLTVNVNRLASPGTAPTAPRRVHNSAYPGSQGPIPTGPRQQGTGYTQVPAQERGRPAYATPYQGDPTRRTNSQPYGPPSSSMNGCHYCGDPAHGRRQCAMYQDHMARGIVKEGPDNRMYGPDDVPLMWRPGNMHEVAQRRYNDIQSRQAQAQAQANNNTFFEEPPAQTNNHHFFDDWTTSVGDHILGETNYHEYYASNSATIPSIVSASEEAIRNSNPFIVDVNEKRKKMDIPVETQGPAKKTRATGPSTITPPVQPGIPMSEDELEEEEEEDGEPVRQKRKPQTHRTLSQAQERISVADMVQLGLKQGKIELTLEQFGALNKDVAREMARHFKPRKVPIIGPIAQANLVNLGDSEDEEERAFYTHALPIVQVESHGRTFRALIDTGSE</sequence>
<evidence type="ECO:0000313" key="2">
    <source>
        <dbReference type="EMBL" id="KAE8237038.1"/>
    </source>
</evidence>
<reference evidence="2" key="2">
    <citation type="journal article" date="2019" name="IMA Fungus">
        <title>Genome sequencing and comparison of five Tilletia species to identify candidate genes for the detection of regulated species infecting wheat.</title>
        <authorList>
            <person name="Nguyen H.D.T."/>
            <person name="Sultana T."/>
            <person name="Kesanakurti P."/>
            <person name="Hambleton S."/>
        </authorList>
    </citation>
    <scope>NUCLEOTIDE SEQUENCE</scope>
    <source>
        <strain evidence="2">DAOMC 236416</strain>
    </source>
</reference>
<comment type="caution">
    <text evidence="2">The sequence shown here is derived from an EMBL/GenBank/DDBJ whole genome shotgun (WGS) entry which is preliminary data.</text>
</comment>
<dbReference type="Proteomes" id="UP000077521">
    <property type="component" value="Unassembled WGS sequence"/>
</dbReference>
<protein>
    <submittedName>
        <fullName evidence="2">Uncharacterized protein</fullName>
    </submittedName>
</protein>
<evidence type="ECO:0000256" key="1">
    <source>
        <dbReference type="SAM" id="MobiDB-lite"/>
    </source>
</evidence>
<feature type="compositionally biased region" description="Polar residues" evidence="1">
    <location>
        <begin position="433"/>
        <end position="444"/>
    </location>
</feature>
<gene>
    <name evidence="2" type="ORF">A4X13_0g8939</name>
</gene>
<dbReference type="EMBL" id="LWDF02001960">
    <property type="protein sequence ID" value="KAE8237038.1"/>
    <property type="molecule type" value="Genomic_DNA"/>
</dbReference>
<feature type="region of interest" description="Disordered" evidence="1">
    <location>
        <begin position="405"/>
        <end position="473"/>
    </location>
</feature>
<feature type="region of interest" description="Disordered" evidence="1">
    <location>
        <begin position="625"/>
        <end position="687"/>
    </location>
</feature>
<organism evidence="2 3">
    <name type="scientific">Tilletia indica</name>
    <dbReference type="NCBI Taxonomy" id="43049"/>
    <lineage>
        <taxon>Eukaryota</taxon>
        <taxon>Fungi</taxon>
        <taxon>Dikarya</taxon>
        <taxon>Basidiomycota</taxon>
        <taxon>Ustilaginomycotina</taxon>
        <taxon>Exobasidiomycetes</taxon>
        <taxon>Tilletiales</taxon>
        <taxon>Tilletiaceae</taxon>
        <taxon>Tilletia</taxon>
    </lineage>
</organism>
<name>A0A8T8SCA2_9BASI</name>
<accession>A0A8T8SCA2</accession>